<feature type="domain" description="Scaffolding anchor of CK1" evidence="3">
    <location>
        <begin position="16"/>
        <end position="290"/>
    </location>
</feature>
<dbReference type="PANTHER" id="PTHR16181:SF29">
    <property type="entry name" value="PROTEIN FAM83A-RELATED"/>
    <property type="match status" value="1"/>
</dbReference>
<evidence type="ECO:0000313" key="5">
    <source>
        <dbReference type="Proteomes" id="UP000823561"/>
    </source>
</evidence>
<dbReference type="Proteomes" id="UP000823561">
    <property type="component" value="Chromosome 10"/>
</dbReference>
<sequence length="599" mass="66960">MANSRELNLGEDVVFEPVTEACPHFLHSEGERSAVECLLSNGPGAFYMQLNAERLGPFLSPEEVNQLSGWAQDYHSSQVVVEEEVEAAAYCNQGDGEGQSMKNYSACYFPTHSDTPAPPLELGWPEKGCWDCMGQASVYTSPPVEDAPPVREVVRKLLQGAKKLIAIVTDRLSDSAVIGDLHSVASLGIPVYIILNQRSVQENFTPHRLRHPNMRVRVLGGKTFCSREGKMVVGELKENFILVDLEKVMVGSYSLTWSDAHLHRQLVMVMSGPVVESFDREFRILFANSLPIPDTWKGGRPVVGLMDEGLVAMNRPERLDLKSNKPFLVENNLSPPPSYTDNPIDWEALGVIQRCPDSMGLLSSPPPGFIEGPVQYSGPIFEEPLVIEEKPIPQQTGINLASEKDRLYNHISFRPLRRLSCIDKLNEQKNMRSPRGEPTPLSPSSRKELAVRRGSNPDEAKIEQNQAKPKPTKAKRPLILRVPQVENFSSLSDIMKRLQGRQNISTPKRGPKSTVSDISRSMMDLSTGYADTNHHPQASCYDGLPQTPAQALMNERTDDKNNIQRPPKSFLSPMRPRSSTFGFQKEWRSPTRQRSDEEK</sequence>
<dbReference type="EMBL" id="JADWDJ010000010">
    <property type="protein sequence ID" value="KAG5274758.1"/>
    <property type="molecule type" value="Genomic_DNA"/>
</dbReference>
<feature type="region of interest" description="Disordered" evidence="2">
    <location>
        <begin position="536"/>
        <end position="599"/>
    </location>
</feature>
<name>A0AAV6GHQ5_9TELE</name>
<evidence type="ECO:0000256" key="1">
    <source>
        <dbReference type="ARBA" id="ARBA00006937"/>
    </source>
</evidence>
<dbReference type="Pfam" id="PF07894">
    <property type="entry name" value="SACK1"/>
    <property type="match status" value="1"/>
</dbReference>
<comment type="caution">
    <text evidence="4">The sequence shown here is derived from an EMBL/GenBank/DDBJ whole genome shotgun (WGS) entry which is preliminary data.</text>
</comment>
<feature type="compositionally biased region" description="Basic and acidic residues" evidence="2">
    <location>
        <begin position="585"/>
        <end position="599"/>
    </location>
</feature>
<dbReference type="Gene3D" id="3.30.870.10">
    <property type="entry name" value="Endonuclease Chain A"/>
    <property type="match status" value="1"/>
</dbReference>
<evidence type="ECO:0000259" key="3">
    <source>
        <dbReference type="Pfam" id="PF07894"/>
    </source>
</evidence>
<keyword evidence="5" id="KW-1185">Reference proteome</keyword>
<proteinExistence type="inferred from homology"/>
<dbReference type="InterPro" id="IPR012461">
    <property type="entry name" value="SACK1"/>
</dbReference>
<dbReference type="PANTHER" id="PTHR16181">
    <property type="entry name" value="PROTEIN FAM83A-RELATED"/>
    <property type="match status" value="1"/>
</dbReference>
<organism evidence="4 5">
    <name type="scientific">Alosa alosa</name>
    <name type="common">allis shad</name>
    <dbReference type="NCBI Taxonomy" id="278164"/>
    <lineage>
        <taxon>Eukaryota</taxon>
        <taxon>Metazoa</taxon>
        <taxon>Chordata</taxon>
        <taxon>Craniata</taxon>
        <taxon>Vertebrata</taxon>
        <taxon>Euteleostomi</taxon>
        <taxon>Actinopterygii</taxon>
        <taxon>Neopterygii</taxon>
        <taxon>Teleostei</taxon>
        <taxon>Clupei</taxon>
        <taxon>Clupeiformes</taxon>
        <taxon>Clupeoidei</taxon>
        <taxon>Clupeidae</taxon>
        <taxon>Alosa</taxon>
    </lineage>
</organism>
<evidence type="ECO:0000256" key="2">
    <source>
        <dbReference type="SAM" id="MobiDB-lite"/>
    </source>
</evidence>
<dbReference type="InterPro" id="IPR050944">
    <property type="entry name" value="FAM83"/>
</dbReference>
<dbReference type="GO" id="GO:0019901">
    <property type="term" value="F:protein kinase binding"/>
    <property type="evidence" value="ECO:0007669"/>
    <property type="project" value="TreeGrafter"/>
</dbReference>
<accession>A0AAV6GHQ5</accession>
<gene>
    <name evidence="4" type="ORF">AALO_G00139810</name>
</gene>
<dbReference type="GO" id="GO:0007165">
    <property type="term" value="P:signal transduction"/>
    <property type="evidence" value="ECO:0007669"/>
    <property type="project" value="TreeGrafter"/>
</dbReference>
<comment type="similarity">
    <text evidence="1">Belongs to the FAM83 family.</text>
</comment>
<feature type="compositionally biased region" description="Basic and acidic residues" evidence="2">
    <location>
        <begin position="445"/>
        <end position="462"/>
    </location>
</feature>
<dbReference type="SUPFAM" id="SSF56024">
    <property type="entry name" value="Phospholipase D/nuclease"/>
    <property type="match status" value="1"/>
</dbReference>
<protein>
    <recommendedName>
        <fullName evidence="3">Scaffolding anchor of CK1 domain-containing protein</fullName>
    </recommendedName>
</protein>
<dbReference type="AlphaFoldDB" id="A0AAV6GHQ5"/>
<evidence type="ECO:0000313" key="4">
    <source>
        <dbReference type="EMBL" id="KAG5274758.1"/>
    </source>
</evidence>
<feature type="region of interest" description="Disordered" evidence="2">
    <location>
        <begin position="425"/>
        <end position="477"/>
    </location>
</feature>
<reference evidence="4" key="1">
    <citation type="submission" date="2020-10" db="EMBL/GenBank/DDBJ databases">
        <title>Chromosome-scale genome assembly of the Allis shad, Alosa alosa.</title>
        <authorList>
            <person name="Margot Z."/>
            <person name="Christophe K."/>
            <person name="Cabau C."/>
            <person name="Louis A."/>
            <person name="Berthelot C."/>
            <person name="Parey E."/>
            <person name="Roest Crollius H."/>
            <person name="Montfort J."/>
            <person name="Robinson-Rechavi M."/>
            <person name="Bucao C."/>
            <person name="Bouchez O."/>
            <person name="Gislard M."/>
            <person name="Lluch J."/>
            <person name="Milhes M."/>
            <person name="Lampietro C."/>
            <person name="Lopez Roques C."/>
            <person name="Donnadieu C."/>
            <person name="Braasch I."/>
            <person name="Desvignes T."/>
            <person name="Postlethwait J."/>
            <person name="Bobe J."/>
            <person name="Guiguen Y."/>
        </authorList>
    </citation>
    <scope>NUCLEOTIDE SEQUENCE</scope>
    <source>
        <strain evidence="4">M-15738</strain>
        <tissue evidence="4">Blood</tissue>
    </source>
</reference>